<reference evidence="7 8" key="1">
    <citation type="submission" date="2014-04" db="EMBL/GenBank/DDBJ databases">
        <title>Genome evolution of avian class.</title>
        <authorList>
            <person name="Zhang G."/>
            <person name="Li C."/>
        </authorList>
    </citation>
    <scope>NUCLEOTIDE SEQUENCE [LARGE SCALE GENOMIC DNA]</scope>
    <source>
        <strain evidence="7">BGI_N303</strain>
    </source>
</reference>
<dbReference type="PANTHER" id="PTHR12015">
    <property type="entry name" value="SMALL INDUCIBLE CYTOKINE A"/>
    <property type="match status" value="1"/>
</dbReference>
<evidence type="ECO:0000256" key="3">
    <source>
        <dbReference type="ARBA" id="ARBA00022525"/>
    </source>
</evidence>
<dbReference type="STRING" id="55661.A0A091G2P0"/>
<dbReference type="Proteomes" id="UP000053760">
    <property type="component" value="Unassembled WGS sequence"/>
</dbReference>
<dbReference type="Pfam" id="PF00048">
    <property type="entry name" value="IL8"/>
    <property type="match status" value="1"/>
</dbReference>
<evidence type="ECO:0000313" key="7">
    <source>
        <dbReference type="EMBL" id="KFO75616.1"/>
    </source>
</evidence>
<dbReference type="Gene3D" id="2.40.50.40">
    <property type="match status" value="1"/>
</dbReference>
<dbReference type="InterPro" id="IPR036048">
    <property type="entry name" value="Interleukin_8-like_sf"/>
</dbReference>
<dbReference type="CDD" id="cd00169">
    <property type="entry name" value="Chemokine"/>
    <property type="match status" value="1"/>
</dbReference>
<feature type="signal peptide" evidence="5">
    <location>
        <begin position="1"/>
        <end position="22"/>
    </location>
</feature>
<dbReference type="InterPro" id="IPR039809">
    <property type="entry name" value="Chemokine_b/g/d"/>
</dbReference>
<dbReference type="PANTHER" id="PTHR12015:SF183">
    <property type="entry name" value="C-C MOTIF CHEMOKINE 3"/>
    <property type="match status" value="1"/>
</dbReference>
<feature type="domain" description="Chemokine interleukin-8-like" evidence="6">
    <location>
        <begin position="29"/>
        <end position="89"/>
    </location>
</feature>
<gene>
    <name evidence="7" type="ORF">N303_12070</name>
</gene>
<keyword evidence="4 5" id="KW-0732">Signal</keyword>
<evidence type="ECO:0000256" key="5">
    <source>
        <dbReference type="SAM" id="SignalP"/>
    </source>
</evidence>
<comment type="subcellular location">
    <subcellularLocation>
        <location evidence="1">Secreted</location>
    </subcellularLocation>
</comment>
<evidence type="ECO:0000256" key="1">
    <source>
        <dbReference type="ARBA" id="ARBA00004613"/>
    </source>
</evidence>
<dbReference type="EMBL" id="KL447643">
    <property type="protein sequence ID" value="KFO75616.1"/>
    <property type="molecule type" value="Genomic_DNA"/>
</dbReference>
<evidence type="ECO:0000259" key="6">
    <source>
        <dbReference type="SMART" id="SM00199"/>
    </source>
</evidence>
<evidence type="ECO:0000313" key="8">
    <source>
        <dbReference type="Proteomes" id="UP000053760"/>
    </source>
</evidence>
<dbReference type="InterPro" id="IPR001811">
    <property type="entry name" value="Chemokine_IL8-like_dom"/>
</dbReference>
<keyword evidence="3" id="KW-0964">Secreted</keyword>
<dbReference type="AlphaFoldDB" id="A0A091G2P0"/>
<evidence type="ECO:0000256" key="2">
    <source>
        <dbReference type="ARBA" id="ARBA00022514"/>
    </source>
</evidence>
<sequence length="96" mass="11161">MKVFSLALLTLLLAALWIGCQGISFRSAYSKCCYKEMFIRQKIPAFLIRSYQKTPSHCSRKAMQVELLKGKKFCVDPEEGWFQQYQQQQESPSRST</sequence>
<proteinExistence type="predicted"/>
<feature type="chain" id="PRO_5001875163" evidence="5">
    <location>
        <begin position="23"/>
        <end position="96"/>
    </location>
</feature>
<evidence type="ECO:0000256" key="4">
    <source>
        <dbReference type="ARBA" id="ARBA00022729"/>
    </source>
</evidence>
<protein>
    <submittedName>
        <fullName evidence="7">C-C motif chemokine 1</fullName>
    </submittedName>
</protein>
<dbReference type="PROSITE" id="PS51257">
    <property type="entry name" value="PROKAR_LIPOPROTEIN"/>
    <property type="match status" value="1"/>
</dbReference>
<dbReference type="SMART" id="SM00199">
    <property type="entry name" value="SCY"/>
    <property type="match status" value="1"/>
</dbReference>
<dbReference type="GO" id="GO:0008009">
    <property type="term" value="F:chemokine activity"/>
    <property type="evidence" value="ECO:0007669"/>
    <property type="project" value="InterPro"/>
</dbReference>
<accession>A0A091G2P0</accession>
<dbReference type="GO" id="GO:0006955">
    <property type="term" value="P:immune response"/>
    <property type="evidence" value="ECO:0007669"/>
    <property type="project" value="InterPro"/>
</dbReference>
<dbReference type="GO" id="GO:0005615">
    <property type="term" value="C:extracellular space"/>
    <property type="evidence" value="ECO:0007669"/>
    <property type="project" value="UniProtKB-KW"/>
</dbReference>
<keyword evidence="2" id="KW-0202">Cytokine</keyword>
<organism evidence="7 8">
    <name type="scientific">Cuculus canorus</name>
    <name type="common">Common cuckoo</name>
    <dbReference type="NCBI Taxonomy" id="55661"/>
    <lineage>
        <taxon>Eukaryota</taxon>
        <taxon>Metazoa</taxon>
        <taxon>Chordata</taxon>
        <taxon>Craniata</taxon>
        <taxon>Vertebrata</taxon>
        <taxon>Euteleostomi</taxon>
        <taxon>Archelosauria</taxon>
        <taxon>Archosauria</taxon>
        <taxon>Dinosauria</taxon>
        <taxon>Saurischia</taxon>
        <taxon>Theropoda</taxon>
        <taxon>Coelurosauria</taxon>
        <taxon>Aves</taxon>
        <taxon>Neognathae</taxon>
        <taxon>Neoaves</taxon>
        <taxon>Otidimorphae</taxon>
        <taxon>Cuculiformes</taxon>
        <taxon>Cuculidae</taxon>
        <taxon>Cuculus</taxon>
    </lineage>
</organism>
<name>A0A091G2P0_CUCCA</name>
<keyword evidence="8" id="KW-1185">Reference proteome</keyword>
<dbReference type="SUPFAM" id="SSF54117">
    <property type="entry name" value="Interleukin 8-like chemokines"/>
    <property type="match status" value="1"/>
</dbReference>